<dbReference type="STRING" id="883.DvMF_2759"/>
<evidence type="ECO:0000313" key="2">
    <source>
        <dbReference type="EMBL" id="ACL09698.1"/>
    </source>
</evidence>
<dbReference type="GO" id="GO:0005975">
    <property type="term" value="P:carbohydrate metabolic process"/>
    <property type="evidence" value="ECO:0007669"/>
    <property type="project" value="InterPro"/>
</dbReference>
<dbReference type="InterPro" id="IPR008928">
    <property type="entry name" value="6-hairpin_glycosidase_sf"/>
</dbReference>
<dbReference type="EMBL" id="CP001197">
    <property type="protein sequence ID" value="ACL09698.1"/>
    <property type="molecule type" value="Genomic_DNA"/>
</dbReference>
<evidence type="ECO:0000259" key="1">
    <source>
        <dbReference type="Pfam" id="PF03190"/>
    </source>
</evidence>
<dbReference type="KEGG" id="dvm:DvMF_2759"/>
<protein>
    <recommendedName>
        <fullName evidence="1">Spermatogenesis-associated protein 20-like TRX domain-containing protein</fullName>
    </recommendedName>
</protein>
<dbReference type="InterPro" id="IPR024705">
    <property type="entry name" value="Ssp411"/>
</dbReference>
<sequence length="756" mass="82616">MLAGNRLSTSKSPYLLQHADNPVHWHPWGDEALQRARDEDRPLFVSVGYSTCHWCHVMAHESFEDDEVARLLNDAFVCVKVDREERPDIDAAYMAACQMLTGSGGWPLTIIALPDGRPFFAATYLPKHSRPGRIGLMDLVPRVLEVWRHKRDDVLDSADSIVEHVRRHAEAMLRPPADGRLPGAGTLHAACEAMASEFDAVNGGFGTAPKFPSPHNLLFLLRWARRNGHAAGQPGLAQAGTVPTGEESGGAKALRMAAQTLRSIRRGGIHDHVGYGFHRYSTDARWLLPHFEKMLYDQAMLMLAYAEAWLATGDGEFRRTAEETAAYVLRDLASPEGAFYSAEDADSELDGARGEGLFYTFTLADIEEACAPLDVRPGVRPAVRPDGDGGGGVNPASLSEADLTARAFGCTAYGNYEDEATRSRTGRNVLHLPRAPQELARDLGLPPREVEERLEAARAALFDLRARRPRPHLDDKVLADWNGLAIAAMSRCAQAFDAPHLAEAAAAAADFVLARMVTQEGRLLHRWRDGEAAVPGLLDDYAFMIWGLIELYGATGEVRWLRRALRLQEVQDTFFHDAEGGGYWMTPADGDALLVRRKEGHDGALPSGNAAALFNLLRLALLLGRPEYGERARGVLRAFATQVRHHPVGSTMFLCGVDFALSGGRSVIVAGEPDQPDTEAMLAAVRGTYAPTTVLHLRTTDNARDLAALVPFTAHLAPLEDRATAWLCENYACSPPITDPAELKARLLAVRPLAQG</sequence>
<accession>B8DJ37</accession>
<dbReference type="InterPro" id="IPR012341">
    <property type="entry name" value="6hp_glycosidase-like_sf"/>
</dbReference>
<dbReference type="Gene3D" id="3.40.30.10">
    <property type="entry name" value="Glutaredoxin"/>
    <property type="match status" value="1"/>
</dbReference>
<dbReference type="CDD" id="cd02955">
    <property type="entry name" value="SSP411"/>
    <property type="match status" value="1"/>
</dbReference>
<dbReference type="eggNOG" id="COG1331">
    <property type="taxonomic scope" value="Bacteria"/>
</dbReference>
<dbReference type="HOGENOM" id="CLU_014051_4_1_7"/>
<dbReference type="AlphaFoldDB" id="B8DJ37"/>
<dbReference type="SUPFAM" id="SSF48208">
    <property type="entry name" value="Six-hairpin glycosidases"/>
    <property type="match status" value="1"/>
</dbReference>
<dbReference type="InterPro" id="IPR036249">
    <property type="entry name" value="Thioredoxin-like_sf"/>
</dbReference>
<dbReference type="PIRSF" id="PIRSF006402">
    <property type="entry name" value="UCP006402_thioredoxin"/>
    <property type="match status" value="1"/>
</dbReference>
<reference evidence="2" key="1">
    <citation type="submission" date="2008-10" db="EMBL/GenBank/DDBJ databases">
        <title>Complete sequence of Desulfovibrio vulgaris str. 'Miyazaki F'.</title>
        <authorList>
            <person name="Lucas S."/>
            <person name="Copeland A."/>
            <person name="Lapidus A."/>
            <person name="Glavina del Rio T."/>
            <person name="Dalin E."/>
            <person name="Tice H."/>
            <person name="Bruce D."/>
            <person name="Goodwin L."/>
            <person name="Pitluck S."/>
            <person name="Sims D."/>
            <person name="Brettin T."/>
            <person name="Detter J.C."/>
            <person name="Han C."/>
            <person name="Larimer F."/>
            <person name="Land M."/>
            <person name="Hauser L."/>
            <person name="Kyrpides N."/>
            <person name="Mikhailova N."/>
            <person name="Hazen T.C."/>
            <person name="Richardson P."/>
        </authorList>
    </citation>
    <scope>NUCLEOTIDE SEQUENCE</scope>
    <source>
        <strain evidence="2">Miyazaki F</strain>
    </source>
</reference>
<dbReference type="PANTHER" id="PTHR42899">
    <property type="entry name" value="SPERMATOGENESIS-ASSOCIATED PROTEIN 20"/>
    <property type="match status" value="1"/>
</dbReference>
<name>B8DJ37_NITV9</name>
<proteinExistence type="predicted"/>
<dbReference type="InterPro" id="IPR004879">
    <property type="entry name" value="Ssp411-like_TRX"/>
</dbReference>
<dbReference type="Pfam" id="PF03190">
    <property type="entry name" value="Thioredox_DsbH"/>
    <property type="match status" value="1"/>
</dbReference>
<dbReference type="PANTHER" id="PTHR42899:SF1">
    <property type="entry name" value="SPERMATOGENESIS-ASSOCIATED PROTEIN 20"/>
    <property type="match status" value="1"/>
</dbReference>
<organism evidence="2">
    <name type="scientific">Nitratidesulfovibrio vulgaris (strain DSM 19637 / Miyazaki F)</name>
    <name type="common">Desulfovibrio vulgaris</name>
    <dbReference type="NCBI Taxonomy" id="883"/>
    <lineage>
        <taxon>Bacteria</taxon>
        <taxon>Pseudomonadati</taxon>
        <taxon>Thermodesulfobacteriota</taxon>
        <taxon>Desulfovibrionia</taxon>
        <taxon>Desulfovibrionales</taxon>
        <taxon>Desulfovibrionaceae</taxon>
        <taxon>Nitratidesulfovibrio</taxon>
    </lineage>
</organism>
<dbReference type="Gene3D" id="1.50.10.10">
    <property type="match status" value="2"/>
</dbReference>
<dbReference type="SUPFAM" id="SSF52833">
    <property type="entry name" value="Thioredoxin-like"/>
    <property type="match status" value="1"/>
</dbReference>
<feature type="domain" description="Spermatogenesis-associated protein 20-like TRX" evidence="1">
    <location>
        <begin position="5"/>
        <end position="165"/>
    </location>
</feature>
<gene>
    <name evidence="2" type="ordered locus">DvMF_2759</name>
</gene>